<comment type="caution">
    <text evidence="5">The sequence shown here is derived from an EMBL/GenBank/DDBJ whole genome shotgun (WGS) entry which is preliminary data.</text>
</comment>
<sequence length="178" mass="19629">MVAIALTESLRVEIALPRTADSPFYAQHLDGFTFYKMTSLDNRIANADQLLAQDVDRFCEGIVELYSNLSKPSGKALCCSTFVNAAQRTVGGGGGTKICRLFIGGLSHETTDEQSHFFTLVPPIFGTVSSRPNLQLSIIGESIEIRRLIVPHLLRDRNVHSSTSKAKQFNERDESVRA</sequence>
<keyword evidence="3" id="KW-0472">Membrane</keyword>
<accession>A0ABD2I8F9</accession>
<dbReference type="EMBL" id="JBICCN010000358">
    <property type="protein sequence ID" value="KAL3073810.1"/>
    <property type="molecule type" value="Genomic_DNA"/>
</dbReference>
<organism evidence="5 6">
    <name type="scientific">Heterodera schachtii</name>
    <name type="common">Sugarbeet cyst nematode worm</name>
    <name type="synonym">Tylenchus schachtii</name>
    <dbReference type="NCBI Taxonomy" id="97005"/>
    <lineage>
        <taxon>Eukaryota</taxon>
        <taxon>Metazoa</taxon>
        <taxon>Ecdysozoa</taxon>
        <taxon>Nematoda</taxon>
        <taxon>Chromadorea</taxon>
        <taxon>Rhabditida</taxon>
        <taxon>Tylenchina</taxon>
        <taxon>Tylenchomorpha</taxon>
        <taxon>Tylenchoidea</taxon>
        <taxon>Heteroderidae</taxon>
        <taxon>Heteroderinae</taxon>
        <taxon>Heterodera</taxon>
    </lineage>
</organism>
<dbReference type="InterPro" id="IPR011527">
    <property type="entry name" value="ABC1_TM_dom"/>
</dbReference>
<evidence type="ECO:0000256" key="3">
    <source>
        <dbReference type="ARBA" id="ARBA00023136"/>
    </source>
</evidence>
<dbReference type="Proteomes" id="UP001620645">
    <property type="component" value="Unassembled WGS sequence"/>
</dbReference>
<keyword evidence="6" id="KW-1185">Reference proteome</keyword>
<evidence type="ECO:0000256" key="2">
    <source>
        <dbReference type="ARBA" id="ARBA00022989"/>
    </source>
</evidence>
<protein>
    <recommendedName>
        <fullName evidence="4">ABC transmembrane type-1 domain-containing protein</fullName>
    </recommendedName>
</protein>
<name>A0ABD2I8F9_HETSC</name>
<feature type="domain" description="ABC transmembrane type-1" evidence="4">
    <location>
        <begin position="24"/>
        <end position="80"/>
    </location>
</feature>
<keyword evidence="2" id="KW-1133">Transmembrane helix</keyword>
<evidence type="ECO:0000313" key="5">
    <source>
        <dbReference type="EMBL" id="KAL3073810.1"/>
    </source>
</evidence>
<reference evidence="5 6" key="1">
    <citation type="submission" date="2024-10" db="EMBL/GenBank/DDBJ databases">
        <authorList>
            <person name="Kim D."/>
        </authorList>
    </citation>
    <scope>NUCLEOTIDE SEQUENCE [LARGE SCALE GENOMIC DNA]</scope>
    <source>
        <strain evidence="5">Taebaek</strain>
    </source>
</reference>
<evidence type="ECO:0000259" key="4">
    <source>
        <dbReference type="Pfam" id="PF06472"/>
    </source>
</evidence>
<proteinExistence type="predicted"/>
<dbReference type="AlphaFoldDB" id="A0ABD2I8F9"/>
<evidence type="ECO:0000313" key="6">
    <source>
        <dbReference type="Proteomes" id="UP001620645"/>
    </source>
</evidence>
<dbReference type="Pfam" id="PF06472">
    <property type="entry name" value="ABC_membrane_2"/>
    <property type="match status" value="1"/>
</dbReference>
<keyword evidence="1" id="KW-0812">Transmembrane</keyword>
<evidence type="ECO:0000256" key="1">
    <source>
        <dbReference type="ARBA" id="ARBA00022692"/>
    </source>
</evidence>
<gene>
    <name evidence="5" type="ORF">niasHS_016518</name>
</gene>